<name>A0A1Y2M675_EPING</name>
<organism evidence="2 3">
    <name type="scientific">Epicoccum nigrum</name>
    <name type="common">Soil fungus</name>
    <name type="synonym">Epicoccum purpurascens</name>
    <dbReference type="NCBI Taxonomy" id="105696"/>
    <lineage>
        <taxon>Eukaryota</taxon>
        <taxon>Fungi</taxon>
        <taxon>Dikarya</taxon>
        <taxon>Ascomycota</taxon>
        <taxon>Pezizomycotina</taxon>
        <taxon>Dothideomycetes</taxon>
        <taxon>Pleosporomycetidae</taxon>
        <taxon>Pleosporales</taxon>
        <taxon>Pleosporineae</taxon>
        <taxon>Didymellaceae</taxon>
        <taxon>Epicoccum</taxon>
    </lineage>
</organism>
<proteinExistence type="predicted"/>
<evidence type="ECO:0000256" key="1">
    <source>
        <dbReference type="SAM" id="SignalP"/>
    </source>
</evidence>
<dbReference type="EMBL" id="KZ107841">
    <property type="protein sequence ID" value="OSS50718.1"/>
    <property type="molecule type" value="Genomic_DNA"/>
</dbReference>
<feature type="chain" id="PRO_5012621311" evidence="1">
    <location>
        <begin position="17"/>
        <end position="504"/>
    </location>
</feature>
<evidence type="ECO:0000313" key="3">
    <source>
        <dbReference type="Proteomes" id="UP000193240"/>
    </source>
</evidence>
<dbReference type="STRING" id="105696.A0A1Y2M675"/>
<protein>
    <submittedName>
        <fullName evidence="2">Uncharacterized protein</fullName>
    </submittedName>
</protein>
<dbReference type="GO" id="GO:0005576">
    <property type="term" value="C:extracellular region"/>
    <property type="evidence" value="ECO:0007669"/>
    <property type="project" value="TreeGrafter"/>
</dbReference>
<dbReference type="PANTHER" id="PTHR38787:SF3">
    <property type="entry name" value="REGULATORY P DOMAIN-CONTAINING PROTEIN"/>
    <property type="match status" value="1"/>
</dbReference>
<dbReference type="OMA" id="HNVVVDW"/>
<dbReference type="Proteomes" id="UP000193240">
    <property type="component" value="Unassembled WGS sequence"/>
</dbReference>
<sequence>MKFTLASLALPIAANAAAFSAQEYASGAVHSHLMKLKTDQWAHDEELRVGSNDTALWPSWKNYAAVKFGKKEKVECKKGLAVVEAGNANQTFRCNNMDLYDFANHADIGGPEGRGSSSWGWTAKNGREFGIIGQFSGAAFIEITKKGKIEYLGRLPAQDPIGSRWREIRVLNDYVVIGSEAVDHNVQVFDLNKLLTLDAKSPKVFDTKKDLTGLFSDTLPIGRTHNIVIDWDNEYAIAVGAQPRNQTCGAGLQYIDLKDPTKPSTPGCASQDGYVHDAQCVTYNGPDRRYRGRNICVGYNEDTVTIYDSTSKDGKPASEVLSKLTYTGASYVHQGWWTERNWHQYILFNDELDEQNKAGAAASGRPVTHIADLSDLKNPKYTGNFWATDKKGIDHNLYIVDGLAYQSNYGNGIWVHDIRSVKKDPTGKGVKVEAFFDIYPEDDAGEGTVAFVGTWSHFLFPSGYILVNTIERGVFIVKIDKGRGGGKGPGFGGKSKGGKREEMY</sequence>
<dbReference type="NCBIfam" id="TIGR04312">
    <property type="entry name" value="choice_anch_B"/>
    <property type="match status" value="1"/>
</dbReference>
<gene>
    <name evidence="2" type="ORF">B5807_04065</name>
</gene>
<keyword evidence="1" id="KW-0732">Signal</keyword>
<keyword evidence="3" id="KW-1185">Reference proteome</keyword>
<dbReference type="AlphaFoldDB" id="A0A1Y2M675"/>
<dbReference type="InParanoid" id="A0A1Y2M675"/>
<reference evidence="2 3" key="1">
    <citation type="journal article" date="2017" name="Genome Announc.">
        <title>Genome sequence of the saprophytic ascomycete Epicoccum nigrum ICMP 19927 strain isolated from New Zealand.</title>
        <authorList>
            <person name="Fokin M."/>
            <person name="Fleetwood D."/>
            <person name="Weir B.S."/>
            <person name="Villas-Boas S.G."/>
        </authorList>
    </citation>
    <scope>NUCLEOTIDE SEQUENCE [LARGE SCALE GENOMIC DNA]</scope>
    <source>
        <strain evidence="2 3">ICMP 19927</strain>
    </source>
</reference>
<accession>A0A1Y2M675</accession>
<dbReference type="InterPro" id="IPR027589">
    <property type="entry name" value="Choice_anch_B"/>
</dbReference>
<feature type="signal peptide" evidence="1">
    <location>
        <begin position="1"/>
        <end position="16"/>
    </location>
</feature>
<dbReference type="PANTHER" id="PTHR38787">
    <property type="entry name" value="REGULATORY P DOMAIN-CONTAINING PROTEIN"/>
    <property type="match status" value="1"/>
</dbReference>
<evidence type="ECO:0000313" key="2">
    <source>
        <dbReference type="EMBL" id="OSS50718.1"/>
    </source>
</evidence>